<evidence type="ECO:0000256" key="1">
    <source>
        <dbReference type="ARBA" id="ARBA00023002"/>
    </source>
</evidence>
<dbReference type="InterPro" id="IPR007419">
    <property type="entry name" value="BFD-like_2Fe2S-bd_dom"/>
</dbReference>
<dbReference type="InterPro" id="IPR017224">
    <property type="entry name" value="Opine_Oxase_asu/HCN_bsu"/>
</dbReference>
<accession>A0A3M0IRP2</accession>
<dbReference type="SUPFAM" id="SSF51905">
    <property type="entry name" value="FAD/NAD(P)-binding domain"/>
    <property type="match status" value="1"/>
</dbReference>
<dbReference type="EMBL" id="PENI01000009">
    <property type="protein sequence ID" value="RMB84786.1"/>
    <property type="molecule type" value="Genomic_DNA"/>
</dbReference>
<feature type="domain" description="BFD-like [2Fe-2S]-binding" evidence="2">
    <location>
        <begin position="397"/>
        <end position="448"/>
    </location>
</feature>
<keyword evidence="1" id="KW-0560">Oxidoreductase</keyword>
<dbReference type="Pfam" id="PF07992">
    <property type="entry name" value="Pyr_redox_2"/>
    <property type="match status" value="1"/>
</dbReference>
<dbReference type="PANTHER" id="PTHR42949:SF3">
    <property type="entry name" value="ANAEROBIC GLYCEROL-3-PHOSPHATE DEHYDROGENASE SUBUNIT B"/>
    <property type="match status" value="1"/>
</dbReference>
<dbReference type="InterPro" id="IPR051691">
    <property type="entry name" value="Metab_Enz_Cyan_OpOx_G3PDH"/>
</dbReference>
<protein>
    <submittedName>
        <fullName evidence="4">Pyridine nucleotide-disulfide oxidoreductase</fullName>
    </submittedName>
</protein>
<reference evidence="4 5" key="1">
    <citation type="submission" date="2017-11" db="EMBL/GenBank/DDBJ databases">
        <title>Draft genome of actinobacteria isolated from guarana (Paullinia cupana (Mart.) Ducke.</title>
        <authorList>
            <person name="Siqueira K.A."/>
            <person name="Liotti R.G."/>
            <person name="Mendes T.A.O."/>
            <person name="Soares M.A."/>
        </authorList>
    </citation>
    <scope>NUCLEOTIDE SEQUENCE [LARGE SCALE GENOMIC DNA]</scope>
    <source>
        <strain evidence="4 5">193</strain>
    </source>
</reference>
<gene>
    <name evidence="4" type="ORF">CTZ28_16675</name>
</gene>
<dbReference type="GO" id="GO:0016491">
    <property type="term" value="F:oxidoreductase activity"/>
    <property type="evidence" value="ECO:0007669"/>
    <property type="project" value="UniProtKB-KW"/>
</dbReference>
<dbReference type="PRINTS" id="PR00411">
    <property type="entry name" value="PNDRDTASEI"/>
</dbReference>
<dbReference type="Gene3D" id="1.10.10.1100">
    <property type="entry name" value="BFD-like [2Fe-2S]-binding domain"/>
    <property type="match status" value="1"/>
</dbReference>
<evidence type="ECO:0000313" key="5">
    <source>
        <dbReference type="Proteomes" id="UP000270471"/>
    </source>
</evidence>
<dbReference type="Pfam" id="PF04324">
    <property type="entry name" value="Fer2_BFD"/>
    <property type="match status" value="1"/>
</dbReference>
<proteinExistence type="predicted"/>
<dbReference type="InterPro" id="IPR041854">
    <property type="entry name" value="BFD-like_2Fe2S-bd_dom_sf"/>
</dbReference>
<comment type="caution">
    <text evidence="4">The sequence shown here is derived from an EMBL/GenBank/DDBJ whole genome shotgun (WGS) entry which is preliminary data.</text>
</comment>
<dbReference type="OrthoDB" id="9801699at2"/>
<dbReference type="PIRSF" id="PIRSF037495">
    <property type="entry name" value="Opine_OX_OoxA/HcnB"/>
    <property type="match status" value="1"/>
</dbReference>
<evidence type="ECO:0000313" key="4">
    <source>
        <dbReference type="EMBL" id="RMB84786.1"/>
    </source>
</evidence>
<dbReference type="Gene3D" id="3.50.50.60">
    <property type="entry name" value="FAD/NAD(P)-binding domain"/>
    <property type="match status" value="2"/>
</dbReference>
<dbReference type="CDD" id="cd19946">
    <property type="entry name" value="GlpA-like_Fer2_BFD-like"/>
    <property type="match status" value="1"/>
</dbReference>
<dbReference type="InterPro" id="IPR023753">
    <property type="entry name" value="FAD/NAD-binding_dom"/>
</dbReference>
<keyword evidence="5" id="KW-1185">Reference proteome</keyword>
<dbReference type="InterPro" id="IPR036188">
    <property type="entry name" value="FAD/NAD-bd_sf"/>
</dbReference>
<dbReference type="AlphaFoldDB" id="A0A3M0IRP2"/>
<evidence type="ECO:0000259" key="2">
    <source>
        <dbReference type="Pfam" id="PF04324"/>
    </source>
</evidence>
<feature type="domain" description="FAD/NAD(P)-binding" evidence="3">
    <location>
        <begin position="13"/>
        <end position="342"/>
    </location>
</feature>
<name>A0A3M0IRP2_9ACTN</name>
<dbReference type="PANTHER" id="PTHR42949">
    <property type="entry name" value="ANAEROBIC GLYCEROL-3-PHOSPHATE DEHYDROGENASE SUBUNIT B"/>
    <property type="match status" value="1"/>
</dbReference>
<organism evidence="4 5">
    <name type="scientific">Streptomyces shenzhenensis</name>
    <dbReference type="NCBI Taxonomy" id="943815"/>
    <lineage>
        <taxon>Bacteria</taxon>
        <taxon>Bacillati</taxon>
        <taxon>Actinomycetota</taxon>
        <taxon>Actinomycetes</taxon>
        <taxon>Kitasatosporales</taxon>
        <taxon>Streptomycetaceae</taxon>
        <taxon>Streptomyces</taxon>
    </lineage>
</organism>
<sequence>MSSRRGRLMRSVDVLVIGAGPAGLAAAHAARRAGARVVLLDASAVVGGQFWRHPPAGSSAADSLALQHKWDGFTALRAALTEDPGCEVVTGAQVWAVDRRDAGPPVVHALVGPADGGDRRRRVFEPRALVLATGAHERTLPFPGWDLPGVCTAGAAQAMAKGEGVAVGRRVLVAGTGPFLLPVAAGLIHVGATVAGVVEASSRRRIARGWLPRPHRMRPKDLLAKSAELGGYVRTLAAHRVPYRTGAAVVAAHGEDRVTAVTVARITEDWTPVPGTGRRVEVDAVCVGHGFVPRTELAISAGCALAADGSVRVDDGQRTSVPGVYAAGEITGIGGADLALAEGAAAGRAAAGAAGQTAVGGAVSTAEVARHRAFAARMHRAHGIRPGWTSWVGDSTVVCRCEEVTAGQVRAALAETGTCGLRSLKLSSRVGLGMCQGRTCGRNVEDLLPGPLLDAGRMANRPIAVPVRLGEIATTPTE</sequence>
<evidence type="ECO:0000259" key="3">
    <source>
        <dbReference type="Pfam" id="PF07992"/>
    </source>
</evidence>
<dbReference type="PRINTS" id="PR00368">
    <property type="entry name" value="FADPNR"/>
</dbReference>
<dbReference type="Proteomes" id="UP000270471">
    <property type="component" value="Unassembled WGS sequence"/>
</dbReference>